<feature type="binding site" evidence="5">
    <location>
        <position position="329"/>
    </location>
    <ligand>
        <name>S-adenosyl-L-methionine</name>
        <dbReference type="ChEBI" id="CHEBI:59789"/>
    </ligand>
</feature>
<feature type="active site" description="Nucleophile" evidence="5">
    <location>
        <position position="426"/>
    </location>
</feature>
<name>A0AAC9P905_9PROT</name>
<evidence type="ECO:0000256" key="2">
    <source>
        <dbReference type="ARBA" id="ARBA00022679"/>
    </source>
</evidence>
<dbReference type="PRINTS" id="PR02008">
    <property type="entry name" value="RCMTFAMILY"/>
</dbReference>
<dbReference type="InterPro" id="IPR035926">
    <property type="entry name" value="NusB-like_sf"/>
</dbReference>
<evidence type="ECO:0000256" key="3">
    <source>
        <dbReference type="ARBA" id="ARBA00022691"/>
    </source>
</evidence>
<feature type="domain" description="SAM-dependent MTase RsmB/NOP-type" evidence="6">
    <location>
        <begin position="208"/>
        <end position="501"/>
    </location>
</feature>
<accession>A0AAC9P905</accession>
<feature type="binding site" evidence="5">
    <location>
        <position position="355"/>
    </location>
    <ligand>
        <name>S-adenosyl-L-methionine</name>
        <dbReference type="ChEBI" id="CHEBI:59789"/>
    </ligand>
</feature>
<feature type="binding site" evidence="5">
    <location>
        <position position="373"/>
    </location>
    <ligand>
        <name>S-adenosyl-L-methionine</name>
        <dbReference type="ChEBI" id="CHEBI:59789"/>
    </ligand>
</feature>
<dbReference type="GO" id="GO:0006355">
    <property type="term" value="P:regulation of DNA-templated transcription"/>
    <property type="evidence" value="ECO:0007669"/>
    <property type="project" value="InterPro"/>
</dbReference>
<dbReference type="PANTHER" id="PTHR22807:SF61">
    <property type="entry name" value="NOL1_NOP2_SUN FAMILY PROTEIN _ ANTITERMINATION NUSB DOMAIN-CONTAINING PROTEIN"/>
    <property type="match status" value="1"/>
</dbReference>
<dbReference type="Gene3D" id="1.10.940.10">
    <property type="entry name" value="NusB-like"/>
    <property type="match status" value="1"/>
</dbReference>
<evidence type="ECO:0000313" key="7">
    <source>
        <dbReference type="EMBL" id="APH55067.1"/>
    </source>
</evidence>
<dbReference type="EMBL" id="CP018191">
    <property type="protein sequence ID" value="APH55067.1"/>
    <property type="molecule type" value="Genomic_DNA"/>
</dbReference>
<dbReference type="CDD" id="cd02440">
    <property type="entry name" value="AdoMet_MTases"/>
    <property type="match status" value="1"/>
</dbReference>
<protein>
    <submittedName>
        <fullName evidence="7">16S rRNA m(5)C 967 methyltransferase</fullName>
        <ecNumber evidence="7">2.1.1.176</ecNumber>
    </submittedName>
</protein>
<sequence length="501" mass="53837">MKKPGIHAIRQNRVRNRIWRIGYGLPHLPSRTTPKGPAIKGCDKGHAYRVLAGEGGAAQKAGMTIRSHSSTRRPSAPPVAMDPTRDAACRLLNGVLEQHRSLEEALNALPPMEPRDRAAAHRLAATALRRLGTIDAVLEPFLRREPPAPVRDILRLGAAGLLFLDTPPHAAVGTAVDLARQLRLAPFTGLINAVLRKVATGGQEMLDGLDSPRLDTPGWLWIAWGRDARAIALAHQTEAPLDLTLRPGTRPPAEAVLLPNGTARLPAGTRVNALPGFEEGAFWVQDAAASLPARLLAARAGEKIVDLCAAPGGKTAQLAMAGAEVIAVEREAARVPRLRENLARLRLDVQVAVADAAEWRPPAGFVPDAILLDAPCSATGTIRRHPDVPHLKRQRDVTALTMQQDRLLAAALSMLRPGGRLIYAVCSMQPEEGRQRIEHALKTLPSVTLAPFTVEELAFLPQARTAEGYLRTHPGLAFAGLEGSPPITGMDGFFAARLMVR</sequence>
<feature type="binding site" evidence="5">
    <location>
        <begin position="308"/>
        <end position="314"/>
    </location>
    <ligand>
        <name>S-adenosyl-L-methionine</name>
        <dbReference type="ChEBI" id="CHEBI:59789"/>
    </ligand>
</feature>
<dbReference type="EC" id="2.1.1.176" evidence="7"/>
<dbReference type="PANTHER" id="PTHR22807">
    <property type="entry name" value="NOP2 YEAST -RELATED NOL1/NOP2/FMU SUN DOMAIN-CONTAINING"/>
    <property type="match status" value="1"/>
</dbReference>
<proteinExistence type="inferred from homology"/>
<dbReference type="GO" id="GO:0001510">
    <property type="term" value="P:RNA methylation"/>
    <property type="evidence" value="ECO:0007669"/>
    <property type="project" value="InterPro"/>
</dbReference>
<dbReference type="InterPro" id="IPR001678">
    <property type="entry name" value="MeTrfase_RsmB-F_NOP2_dom"/>
</dbReference>
<dbReference type="Pfam" id="PF01189">
    <property type="entry name" value="Methyltr_RsmB-F"/>
    <property type="match status" value="1"/>
</dbReference>
<keyword evidence="2 5" id="KW-0808">Transferase</keyword>
<dbReference type="Gene3D" id="3.40.50.150">
    <property type="entry name" value="Vaccinia Virus protein VP39"/>
    <property type="match status" value="1"/>
</dbReference>
<dbReference type="InterPro" id="IPR006027">
    <property type="entry name" value="NusB_RsmB_TIM44"/>
</dbReference>
<keyword evidence="4 5" id="KW-0694">RNA-binding</keyword>
<evidence type="ECO:0000259" key="6">
    <source>
        <dbReference type="PROSITE" id="PS51686"/>
    </source>
</evidence>
<dbReference type="InterPro" id="IPR049560">
    <property type="entry name" value="MeTrfase_RsmB-F_NOP2_cat"/>
</dbReference>
<dbReference type="InterPro" id="IPR023267">
    <property type="entry name" value="RCMT"/>
</dbReference>
<dbReference type="Pfam" id="PF01029">
    <property type="entry name" value="NusB"/>
    <property type="match status" value="1"/>
</dbReference>
<organism evidence="7 8">
    <name type="scientific">Granulibacter bethesdensis</name>
    <dbReference type="NCBI Taxonomy" id="364410"/>
    <lineage>
        <taxon>Bacteria</taxon>
        <taxon>Pseudomonadati</taxon>
        <taxon>Pseudomonadota</taxon>
        <taxon>Alphaproteobacteria</taxon>
        <taxon>Acetobacterales</taxon>
        <taxon>Acetobacteraceae</taxon>
        <taxon>Granulibacter</taxon>
    </lineage>
</organism>
<dbReference type="Proteomes" id="UP000182373">
    <property type="component" value="Chromosome"/>
</dbReference>
<reference evidence="8" key="1">
    <citation type="submission" date="2016-11" db="EMBL/GenBank/DDBJ databases">
        <title>Comparative genomic and phenotypic analysis of Granulibacter bethesdensis clinical isolates from patients with chronic granulomatous disease.</title>
        <authorList>
            <person name="Zarember K.A."/>
            <person name="Porcella S.F."/>
            <person name="Chu J."/>
            <person name="Ding L."/>
            <person name="Dahlstrom E."/>
            <person name="Barbian K."/>
            <person name="Martens C."/>
            <person name="Sykora L."/>
            <person name="Kramer S."/>
            <person name="Pettinato A.M."/>
            <person name="Hong H."/>
            <person name="Wald G."/>
            <person name="Berg L.J."/>
            <person name="Rogge L.S."/>
            <person name="Greenberg D.E."/>
            <person name="Falcone E.L."/>
            <person name="Neves J.F."/>
            <person name="Simoes M.J."/>
            <person name="Casal M."/>
            <person name="Rodriguez-Lopez F.C."/>
            <person name="Zelazny A."/>
            <person name="Gallin J.I."/>
            <person name="Holland S.M."/>
        </authorList>
    </citation>
    <scope>NUCLEOTIDE SEQUENCE [LARGE SCALE GENOMIC DNA]</scope>
    <source>
        <strain evidence="8">NIH9.1</strain>
    </source>
</reference>
<evidence type="ECO:0000256" key="1">
    <source>
        <dbReference type="ARBA" id="ARBA00022603"/>
    </source>
</evidence>
<keyword evidence="3 5" id="KW-0949">S-adenosyl-L-methionine</keyword>
<dbReference type="GO" id="GO:0003723">
    <property type="term" value="F:RNA binding"/>
    <property type="evidence" value="ECO:0007669"/>
    <property type="project" value="UniProtKB-UniRule"/>
</dbReference>
<comment type="similarity">
    <text evidence="5">Belongs to the class I-like SAM-binding methyltransferase superfamily. RsmB/NOP family.</text>
</comment>
<dbReference type="GO" id="GO:0008173">
    <property type="term" value="F:RNA methyltransferase activity"/>
    <property type="evidence" value="ECO:0007669"/>
    <property type="project" value="InterPro"/>
</dbReference>
<dbReference type="InterPro" id="IPR029063">
    <property type="entry name" value="SAM-dependent_MTases_sf"/>
</dbReference>
<dbReference type="SUPFAM" id="SSF53335">
    <property type="entry name" value="S-adenosyl-L-methionine-dependent methyltransferases"/>
    <property type="match status" value="1"/>
</dbReference>
<keyword evidence="1 5" id="KW-0489">Methyltransferase</keyword>
<dbReference type="AlphaFoldDB" id="A0AAC9P905"/>
<evidence type="ECO:0000256" key="4">
    <source>
        <dbReference type="ARBA" id="ARBA00022884"/>
    </source>
</evidence>
<evidence type="ECO:0000313" key="8">
    <source>
        <dbReference type="Proteomes" id="UP000182373"/>
    </source>
</evidence>
<gene>
    <name evidence="7" type="ORF">GbCGDNIH9_1754</name>
</gene>
<dbReference type="SUPFAM" id="SSF48013">
    <property type="entry name" value="NusB-like"/>
    <property type="match status" value="1"/>
</dbReference>
<evidence type="ECO:0000256" key="5">
    <source>
        <dbReference type="PROSITE-ProRule" id="PRU01023"/>
    </source>
</evidence>
<dbReference type="PROSITE" id="PS51686">
    <property type="entry name" value="SAM_MT_RSMB_NOP"/>
    <property type="match status" value="1"/>
</dbReference>